<feature type="signal peptide" evidence="1">
    <location>
        <begin position="1"/>
        <end position="15"/>
    </location>
</feature>
<comment type="caution">
    <text evidence="2">The sequence shown here is derived from an EMBL/GenBank/DDBJ whole genome shotgun (WGS) entry which is preliminary data.</text>
</comment>
<dbReference type="AlphaFoldDB" id="A0A2C5Y7Y9"/>
<evidence type="ECO:0000313" key="2">
    <source>
        <dbReference type="EMBL" id="PHH63074.1"/>
    </source>
</evidence>
<feature type="chain" id="PRO_5013265291" evidence="1">
    <location>
        <begin position="16"/>
        <end position="275"/>
    </location>
</feature>
<dbReference type="EMBL" id="NJET01000057">
    <property type="protein sequence ID" value="PHH63074.1"/>
    <property type="molecule type" value="Genomic_DNA"/>
</dbReference>
<evidence type="ECO:0000256" key="1">
    <source>
        <dbReference type="SAM" id="SignalP"/>
    </source>
</evidence>
<protein>
    <submittedName>
        <fullName evidence="2">Uncharacterized protein</fullName>
    </submittedName>
</protein>
<keyword evidence="3" id="KW-1185">Reference proteome</keyword>
<sequence>MRVFILLALVGLAVSNSIPRYGVLPGQGPYLDTHDAFPETKNLLEARQIIPTKPKKGLESGKQTRGNSTSATWWNWAKRVRSRSNQLHVAAWTIEEMKRTDPSLEASVSDCINLFSLKEAIQGEPPRPRPGWDRTILSVALKRANHAMHLFGNQCPVLIKSGRLPLKSNTPGSFDDLKKRKQSWHKWQSRVKIMTQNLNHTRVEISAKMEKDAQYIPTKAECTTLFSLMDARISEPIRPNGLGGAEFMLGLDTNLVEAISLFGRQCAESKKTRPA</sequence>
<keyword evidence="1" id="KW-0732">Signal</keyword>
<accession>A0A2C5Y7Y9</accession>
<evidence type="ECO:0000313" key="3">
    <source>
        <dbReference type="Proteomes" id="UP000226192"/>
    </source>
</evidence>
<proteinExistence type="predicted"/>
<dbReference type="Proteomes" id="UP000226192">
    <property type="component" value="Unassembled WGS sequence"/>
</dbReference>
<organism evidence="2 3">
    <name type="scientific">Ophiocordyceps australis</name>
    <dbReference type="NCBI Taxonomy" id="1399860"/>
    <lineage>
        <taxon>Eukaryota</taxon>
        <taxon>Fungi</taxon>
        <taxon>Dikarya</taxon>
        <taxon>Ascomycota</taxon>
        <taxon>Pezizomycotina</taxon>
        <taxon>Sordariomycetes</taxon>
        <taxon>Hypocreomycetidae</taxon>
        <taxon>Hypocreales</taxon>
        <taxon>Ophiocordycipitaceae</taxon>
        <taxon>Ophiocordyceps</taxon>
    </lineage>
</organism>
<reference evidence="2 3" key="1">
    <citation type="submission" date="2017-06" db="EMBL/GenBank/DDBJ databases">
        <title>Ant-infecting Ophiocordyceps genomes reveal a high diversity of potential behavioral manipulation genes and a possible major role for enterotoxins.</title>
        <authorList>
            <person name="De Bekker C."/>
            <person name="Evans H.C."/>
            <person name="Brachmann A."/>
            <person name="Hughes D.P."/>
        </authorList>
    </citation>
    <scope>NUCLEOTIDE SEQUENCE [LARGE SCALE GENOMIC DNA]</scope>
    <source>
        <strain evidence="2 3">Map64</strain>
    </source>
</reference>
<gene>
    <name evidence="2" type="ORF">CDD81_6319</name>
</gene>
<name>A0A2C5Y7Y9_9HYPO</name>